<dbReference type="InterPro" id="IPR011992">
    <property type="entry name" value="EF-hand-dom_pair"/>
</dbReference>
<feature type="compositionally biased region" description="Polar residues" evidence="10">
    <location>
        <begin position="1"/>
        <end position="18"/>
    </location>
</feature>
<evidence type="ECO:0000313" key="13">
    <source>
        <dbReference type="EMBL" id="KAG5188519.1"/>
    </source>
</evidence>
<evidence type="ECO:0000256" key="1">
    <source>
        <dbReference type="ARBA" id="ARBA00001946"/>
    </source>
</evidence>
<sequence>MGCSSSKAAGGSRHNTPARSGKGGANTGFVTSVNDRPSSHHSTLIEGLRYNMVKLKDVNLEDLYTVTEEELGSAGMGCIVRTVRKKATGEMFACKSFNMQSVPDKKVQVKIRNMLRNEIELLRSLDHPNVVRAYERIESGGCIHLIMELCEGGDLTRREPYTEAQAAVIICKVLRAIVYCHRHGVCHRDLKFENVLWEAPGRGADGEPKLIDFGMSRKFARGAYMRERVGTVYTMAPEVLRGEYTEQADVWSIGCMAFQLIAGEPAFECETEADTMVKLQTVTYSWPRGMAVSSEAKEFVYKLLKFDPTMRMTAQEALASPWLRKHCSGSKVGSPGRDSSMLAKTLNSIREYRTYGPFKRRALMVLAYHLRPQQMSHIRDEFAKFDADDTGAINKDELRAALEGQGVQPAEVDALFESMDVDQSGKIRYFEFLAAALGAMDEAWLSETRLRDAFQHMDVDGSGFIVYADLKSLLGREYKPEIVQQMMKEANLEPGARGVTYDQFVELMQAGSKTFVETEMSHLEMREEVVLGSPAVAPRGVHKKPSFDRTPRTSAEQAASRYVSDGGAHAVLPHGRSASHMRVAA</sequence>
<dbReference type="InterPro" id="IPR018247">
    <property type="entry name" value="EF_Hand_1_Ca_BS"/>
</dbReference>
<dbReference type="Pfam" id="PF00069">
    <property type="entry name" value="Pkinase"/>
    <property type="match status" value="1"/>
</dbReference>
<evidence type="ECO:0000256" key="10">
    <source>
        <dbReference type="SAM" id="MobiDB-lite"/>
    </source>
</evidence>
<dbReference type="Gene3D" id="1.10.238.10">
    <property type="entry name" value="EF-hand"/>
    <property type="match status" value="1"/>
</dbReference>
<keyword evidence="7" id="KW-0106">Calcium</keyword>
<feature type="region of interest" description="Disordered" evidence="10">
    <location>
        <begin position="1"/>
        <end position="41"/>
    </location>
</feature>
<dbReference type="InterPro" id="IPR000719">
    <property type="entry name" value="Prot_kinase_dom"/>
</dbReference>
<evidence type="ECO:0000256" key="3">
    <source>
        <dbReference type="ARBA" id="ARBA00022679"/>
    </source>
</evidence>
<comment type="cofactor">
    <cofactor evidence="1">
        <name>Mg(2+)</name>
        <dbReference type="ChEBI" id="CHEBI:18420"/>
    </cofactor>
</comment>
<dbReference type="InterPro" id="IPR002048">
    <property type="entry name" value="EF_hand_dom"/>
</dbReference>
<dbReference type="SMART" id="SM00220">
    <property type="entry name" value="S_TKc"/>
    <property type="match status" value="1"/>
</dbReference>
<dbReference type="InterPro" id="IPR050205">
    <property type="entry name" value="CDPK_Ser/Thr_kinases"/>
</dbReference>
<feature type="domain" description="EF-hand" evidence="12">
    <location>
        <begin position="373"/>
        <end position="408"/>
    </location>
</feature>
<evidence type="ECO:0000256" key="8">
    <source>
        <dbReference type="ARBA" id="ARBA00022840"/>
    </source>
</evidence>
<reference evidence="13" key="1">
    <citation type="submission" date="2021-02" db="EMBL/GenBank/DDBJ databases">
        <title>First Annotated Genome of the Yellow-green Alga Tribonema minus.</title>
        <authorList>
            <person name="Mahan K.M."/>
        </authorList>
    </citation>
    <scope>NUCLEOTIDE SEQUENCE</scope>
    <source>
        <strain evidence="13">UTEX B ZZ1240</strain>
    </source>
</reference>
<keyword evidence="6 13" id="KW-0418">Kinase</keyword>
<proteinExistence type="inferred from homology"/>
<dbReference type="OrthoDB" id="40902at2759"/>
<keyword evidence="14" id="KW-1185">Reference proteome</keyword>
<evidence type="ECO:0000259" key="12">
    <source>
        <dbReference type="PROSITE" id="PS50222"/>
    </source>
</evidence>
<evidence type="ECO:0000256" key="6">
    <source>
        <dbReference type="ARBA" id="ARBA00022777"/>
    </source>
</evidence>
<dbReference type="PANTHER" id="PTHR24349">
    <property type="entry name" value="SERINE/THREONINE-PROTEIN KINASE"/>
    <property type="match status" value="1"/>
</dbReference>
<keyword evidence="8" id="KW-0067">ATP-binding</keyword>
<feature type="domain" description="EF-hand" evidence="12">
    <location>
        <begin position="410"/>
        <end position="442"/>
    </location>
</feature>
<dbReference type="GO" id="GO:0005524">
    <property type="term" value="F:ATP binding"/>
    <property type="evidence" value="ECO:0007669"/>
    <property type="project" value="UniProtKB-KW"/>
</dbReference>
<feature type="compositionally biased region" description="Polar residues" evidence="10">
    <location>
        <begin position="28"/>
        <end position="41"/>
    </location>
</feature>
<dbReference type="CDD" id="cd00051">
    <property type="entry name" value="EFh"/>
    <property type="match status" value="1"/>
</dbReference>
<dbReference type="EMBL" id="JAFCMP010000068">
    <property type="protein sequence ID" value="KAG5188519.1"/>
    <property type="molecule type" value="Genomic_DNA"/>
</dbReference>
<dbReference type="PROSITE" id="PS50222">
    <property type="entry name" value="EF_HAND_2"/>
    <property type="match status" value="3"/>
</dbReference>
<accession>A0A835Z9R7</accession>
<evidence type="ECO:0000256" key="9">
    <source>
        <dbReference type="ARBA" id="ARBA00024334"/>
    </source>
</evidence>
<dbReference type="GO" id="GO:0004674">
    <property type="term" value="F:protein serine/threonine kinase activity"/>
    <property type="evidence" value="ECO:0007669"/>
    <property type="project" value="UniProtKB-KW"/>
</dbReference>
<dbReference type="Pfam" id="PF13499">
    <property type="entry name" value="EF-hand_7"/>
    <property type="match status" value="1"/>
</dbReference>
<dbReference type="InterPro" id="IPR011009">
    <property type="entry name" value="Kinase-like_dom_sf"/>
</dbReference>
<feature type="region of interest" description="Disordered" evidence="10">
    <location>
        <begin position="540"/>
        <end position="562"/>
    </location>
</feature>
<comment type="caution">
    <text evidence="13">The sequence shown here is derived from an EMBL/GenBank/DDBJ whole genome shotgun (WGS) entry which is preliminary data.</text>
</comment>
<evidence type="ECO:0000256" key="5">
    <source>
        <dbReference type="ARBA" id="ARBA00022741"/>
    </source>
</evidence>
<dbReference type="FunFam" id="1.10.238.10:FF:000003">
    <property type="entry name" value="Calmodulin A"/>
    <property type="match status" value="1"/>
</dbReference>
<evidence type="ECO:0000313" key="14">
    <source>
        <dbReference type="Proteomes" id="UP000664859"/>
    </source>
</evidence>
<dbReference type="SMART" id="SM00054">
    <property type="entry name" value="EFh"/>
    <property type="match status" value="3"/>
</dbReference>
<feature type="domain" description="EF-hand" evidence="12">
    <location>
        <begin position="445"/>
        <end position="480"/>
    </location>
</feature>
<dbReference type="PROSITE" id="PS00018">
    <property type="entry name" value="EF_HAND_1"/>
    <property type="match status" value="1"/>
</dbReference>
<evidence type="ECO:0000256" key="4">
    <source>
        <dbReference type="ARBA" id="ARBA00022737"/>
    </source>
</evidence>
<evidence type="ECO:0000259" key="11">
    <source>
        <dbReference type="PROSITE" id="PS50011"/>
    </source>
</evidence>
<gene>
    <name evidence="13" type="ORF">JKP88DRAFT_197763</name>
</gene>
<evidence type="ECO:0000256" key="2">
    <source>
        <dbReference type="ARBA" id="ARBA00022527"/>
    </source>
</evidence>
<feature type="domain" description="Protein kinase" evidence="11">
    <location>
        <begin position="65"/>
        <end position="323"/>
    </location>
</feature>
<name>A0A835Z9R7_9STRA</name>
<dbReference type="GO" id="GO:0005509">
    <property type="term" value="F:calcium ion binding"/>
    <property type="evidence" value="ECO:0007669"/>
    <property type="project" value="InterPro"/>
</dbReference>
<dbReference type="PROSITE" id="PS50011">
    <property type="entry name" value="PROTEIN_KINASE_DOM"/>
    <property type="match status" value="1"/>
</dbReference>
<keyword evidence="3" id="KW-0808">Transferase</keyword>
<dbReference type="Pfam" id="PF13202">
    <property type="entry name" value="EF-hand_5"/>
    <property type="match status" value="1"/>
</dbReference>
<keyword evidence="5" id="KW-0547">Nucleotide-binding</keyword>
<comment type="similarity">
    <text evidence="9">Belongs to the protein kinase superfamily. Ser/Thr protein kinase family. CDPK subfamily.</text>
</comment>
<protein>
    <submittedName>
        <fullName evidence="13">Kinase-like domain-containing protein</fullName>
    </submittedName>
</protein>
<keyword evidence="4" id="KW-0677">Repeat</keyword>
<dbReference type="Gene3D" id="1.10.510.10">
    <property type="entry name" value="Transferase(Phosphotransferase) domain 1"/>
    <property type="match status" value="1"/>
</dbReference>
<dbReference type="AlphaFoldDB" id="A0A835Z9R7"/>
<keyword evidence="2" id="KW-0723">Serine/threonine-protein kinase</keyword>
<dbReference type="SUPFAM" id="SSF47473">
    <property type="entry name" value="EF-hand"/>
    <property type="match status" value="1"/>
</dbReference>
<dbReference type="Gene3D" id="3.30.200.20">
    <property type="entry name" value="Phosphorylase Kinase, domain 1"/>
    <property type="match status" value="1"/>
</dbReference>
<dbReference type="Proteomes" id="UP000664859">
    <property type="component" value="Unassembled WGS sequence"/>
</dbReference>
<organism evidence="13 14">
    <name type="scientific">Tribonema minus</name>
    <dbReference type="NCBI Taxonomy" id="303371"/>
    <lineage>
        <taxon>Eukaryota</taxon>
        <taxon>Sar</taxon>
        <taxon>Stramenopiles</taxon>
        <taxon>Ochrophyta</taxon>
        <taxon>PX clade</taxon>
        <taxon>Xanthophyceae</taxon>
        <taxon>Tribonematales</taxon>
        <taxon>Tribonemataceae</taxon>
        <taxon>Tribonema</taxon>
    </lineage>
</organism>
<evidence type="ECO:0000256" key="7">
    <source>
        <dbReference type="ARBA" id="ARBA00022837"/>
    </source>
</evidence>
<dbReference type="SUPFAM" id="SSF56112">
    <property type="entry name" value="Protein kinase-like (PK-like)"/>
    <property type="match status" value="1"/>
</dbReference>